<protein>
    <submittedName>
        <fullName evidence="4">TetR/AcrR family transcriptional regulator</fullName>
    </submittedName>
</protein>
<comment type="caution">
    <text evidence="4">The sequence shown here is derived from an EMBL/GenBank/DDBJ whole genome shotgun (WGS) entry which is preliminary data.</text>
</comment>
<evidence type="ECO:0000256" key="2">
    <source>
        <dbReference type="PROSITE-ProRule" id="PRU00335"/>
    </source>
</evidence>
<dbReference type="PROSITE" id="PS50977">
    <property type="entry name" value="HTH_TETR_2"/>
    <property type="match status" value="1"/>
</dbReference>
<dbReference type="Gene3D" id="1.10.357.10">
    <property type="entry name" value="Tetracycline Repressor, domain 2"/>
    <property type="match status" value="1"/>
</dbReference>
<dbReference type="PANTHER" id="PTHR43479:SF23">
    <property type="entry name" value="HTH TETR-TYPE DOMAIN-CONTAINING PROTEIN"/>
    <property type="match status" value="1"/>
</dbReference>
<evidence type="ECO:0000256" key="1">
    <source>
        <dbReference type="ARBA" id="ARBA00023125"/>
    </source>
</evidence>
<dbReference type="InterPro" id="IPR001647">
    <property type="entry name" value="HTH_TetR"/>
</dbReference>
<keyword evidence="1 2" id="KW-0238">DNA-binding</keyword>
<dbReference type="InterPro" id="IPR050624">
    <property type="entry name" value="HTH-type_Tx_Regulator"/>
</dbReference>
<sequence length="206" mass="23836">MNRIDRRQARTRQLLLQAFLGLIQEKGIDSVTVTDIANRADVNRGTFYLHYRDVPDMMEKIVEDLYGRFSRLVTRLDPRELIQYADKKEPYPKIVDIFEEARLHADIMKVLFGPKGDLSFALRFKNLLTNNLFNKMEFNFPEDGPRLVPRDFLVAYIASANFGLFLHWVEGGFKETPYQMGLIITQLSNHGPLITSGIRNKLPSTK</sequence>
<dbReference type="InterPro" id="IPR039532">
    <property type="entry name" value="TetR_C_Firmicutes"/>
</dbReference>
<gene>
    <name evidence="4" type="ORF">ACFO1S_01025</name>
</gene>
<feature type="DNA-binding region" description="H-T-H motif" evidence="2">
    <location>
        <begin position="32"/>
        <end position="51"/>
    </location>
</feature>
<dbReference type="EMBL" id="JBHSED010000002">
    <property type="protein sequence ID" value="MFC4302016.1"/>
    <property type="molecule type" value="Genomic_DNA"/>
</dbReference>
<name>A0ABV8S3T6_9BACL</name>
<proteinExistence type="predicted"/>
<keyword evidence="5" id="KW-1185">Reference proteome</keyword>
<dbReference type="RefSeq" id="WP_204605736.1">
    <property type="nucleotide sequence ID" value="NZ_JBHSED010000002.1"/>
</dbReference>
<evidence type="ECO:0000259" key="3">
    <source>
        <dbReference type="PROSITE" id="PS50977"/>
    </source>
</evidence>
<feature type="domain" description="HTH tetR-type" evidence="3">
    <location>
        <begin position="9"/>
        <end position="69"/>
    </location>
</feature>
<reference evidence="5" key="1">
    <citation type="journal article" date="2019" name="Int. J. Syst. Evol. Microbiol.">
        <title>The Global Catalogue of Microorganisms (GCM) 10K type strain sequencing project: providing services to taxonomists for standard genome sequencing and annotation.</title>
        <authorList>
            <consortium name="The Broad Institute Genomics Platform"/>
            <consortium name="The Broad Institute Genome Sequencing Center for Infectious Disease"/>
            <person name="Wu L."/>
            <person name="Ma J."/>
        </authorList>
    </citation>
    <scope>NUCLEOTIDE SEQUENCE [LARGE SCALE GENOMIC DNA]</scope>
    <source>
        <strain evidence="5">CGMCC 4.1641</strain>
    </source>
</reference>
<dbReference type="PANTHER" id="PTHR43479">
    <property type="entry name" value="ACREF/ENVCD OPERON REPRESSOR-RELATED"/>
    <property type="match status" value="1"/>
</dbReference>
<dbReference type="Pfam" id="PF00440">
    <property type="entry name" value="TetR_N"/>
    <property type="match status" value="1"/>
</dbReference>
<dbReference type="Proteomes" id="UP001595755">
    <property type="component" value="Unassembled WGS sequence"/>
</dbReference>
<evidence type="ECO:0000313" key="5">
    <source>
        <dbReference type="Proteomes" id="UP001595755"/>
    </source>
</evidence>
<dbReference type="SUPFAM" id="SSF46689">
    <property type="entry name" value="Homeodomain-like"/>
    <property type="match status" value="1"/>
</dbReference>
<evidence type="ECO:0000313" key="4">
    <source>
        <dbReference type="EMBL" id="MFC4302016.1"/>
    </source>
</evidence>
<dbReference type="Pfam" id="PF14278">
    <property type="entry name" value="TetR_C_8"/>
    <property type="match status" value="1"/>
</dbReference>
<organism evidence="4 5">
    <name type="scientific">Cohnella boryungensis</name>
    <dbReference type="NCBI Taxonomy" id="768479"/>
    <lineage>
        <taxon>Bacteria</taxon>
        <taxon>Bacillati</taxon>
        <taxon>Bacillota</taxon>
        <taxon>Bacilli</taxon>
        <taxon>Bacillales</taxon>
        <taxon>Paenibacillaceae</taxon>
        <taxon>Cohnella</taxon>
    </lineage>
</organism>
<accession>A0ABV8S3T6</accession>
<dbReference type="InterPro" id="IPR009057">
    <property type="entry name" value="Homeodomain-like_sf"/>
</dbReference>